<evidence type="ECO:0000313" key="2">
    <source>
        <dbReference type="Proteomes" id="UP000887116"/>
    </source>
</evidence>
<dbReference type="AlphaFoldDB" id="A0A8X6I095"/>
<comment type="caution">
    <text evidence="1">The sequence shown here is derived from an EMBL/GenBank/DDBJ whole genome shotgun (WGS) entry which is preliminary data.</text>
</comment>
<reference evidence="1" key="1">
    <citation type="submission" date="2020-07" db="EMBL/GenBank/DDBJ databases">
        <title>Multicomponent nature underlies the extraordinary mechanical properties of spider dragline silk.</title>
        <authorList>
            <person name="Kono N."/>
            <person name="Nakamura H."/>
            <person name="Mori M."/>
            <person name="Yoshida Y."/>
            <person name="Ohtoshi R."/>
            <person name="Malay A.D."/>
            <person name="Moran D.A.P."/>
            <person name="Tomita M."/>
            <person name="Numata K."/>
            <person name="Arakawa K."/>
        </authorList>
    </citation>
    <scope>NUCLEOTIDE SEQUENCE</scope>
</reference>
<accession>A0A8X6I095</accession>
<organism evidence="1 2">
    <name type="scientific">Trichonephila clavata</name>
    <name type="common">Joro spider</name>
    <name type="synonym">Nephila clavata</name>
    <dbReference type="NCBI Taxonomy" id="2740835"/>
    <lineage>
        <taxon>Eukaryota</taxon>
        <taxon>Metazoa</taxon>
        <taxon>Ecdysozoa</taxon>
        <taxon>Arthropoda</taxon>
        <taxon>Chelicerata</taxon>
        <taxon>Arachnida</taxon>
        <taxon>Araneae</taxon>
        <taxon>Araneomorphae</taxon>
        <taxon>Entelegynae</taxon>
        <taxon>Araneoidea</taxon>
        <taxon>Nephilidae</taxon>
        <taxon>Trichonephila</taxon>
    </lineage>
</organism>
<dbReference type="Proteomes" id="UP000887116">
    <property type="component" value="Unassembled WGS sequence"/>
</dbReference>
<protein>
    <submittedName>
        <fullName evidence="1">Uncharacterized protein</fullName>
    </submittedName>
</protein>
<keyword evidence="2" id="KW-1185">Reference proteome</keyword>
<name>A0A8X6I095_TRICU</name>
<dbReference type="EMBL" id="BMAO01029617">
    <property type="protein sequence ID" value="GFR33033.1"/>
    <property type="molecule type" value="Genomic_DNA"/>
</dbReference>
<proteinExistence type="predicted"/>
<evidence type="ECO:0000313" key="1">
    <source>
        <dbReference type="EMBL" id="GFR33033.1"/>
    </source>
</evidence>
<gene>
    <name evidence="1" type="ORF">TNCT_589121</name>
</gene>
<dbReference type="OrthoDB" id="10556789at2759"/>
<sequence length="84" mass="9364">MADSQPFLKCLSGRSSKGIFNNGPCRSFARQTVVQVVNAASKIVLFCNLVCLLNDKPFGRPKDLNFMPSTCSGRQNQKRFEPPR</sequence>